<feature type="region of interest" description="Disordered" evidence="14">
    <location>
        <begin position="492"/>
        <end position="517"/>
    </location>
</feature>
<dbReference type="Pfam" id="PF00730">
    <property type="entry name" value="HhH-GPD"/>
    <property type="match status" value="1"/>
</dbReference>
<dbReference type="Proteomes" id="UP000033710">
    <property type="component" value="Unassembled WGS sequence"/>
</dbReference>
<dbReference type="SUPFAM" id="SSF55811">
    <property type="entry name" value="Nudix"/>
    <property type="match status" value="1"/>
</dbReference>
<dbReference type="CDD" id="cd03431">
    <property type="entry name" value="NUDIX_DNA_Glycosylase_C-MutY"/>
    <property type="match status" value="1"/>
</dbReference>
<keyword evidence="13" id="KW-0326">Glycosidase</keyword>
<dbReference type="GeneID" id="27670572"/>
<keyword evidence="10" id="KW-0408">Iron</keyword>
<keyword evidence="7" id="KW-0479">Metal-binding</keyword>
<feature type="compositionally biased region" description="Acidic residues" evidence="14">
    <location>
        <begin position="59"/>
        <end position="95"/>
    </location>
</feature>
<keyword evidence="9" id="KW-0378">Hydrolase</keyword>
<dbReference type="SMART" id="SM00478">
    <property type="entry name" value="ENDO3c"/>
    <property type="match status" value="1"/>
</dbReference>
<dbReference type="InterPro" id="IPR044298">
    <property type="entry name" value="MIG/MutY"/>
</dbReference>
<protein>
    <recommendedName>
        <fullName evidence="5">Adenine DNA glycosylase</fullName>
        <ecNumber evidence="4">3.2.2.31</ecNumber>
    </recommendedName>
</protein>
<dbReference type="EC" id="3.2.2.31" evidence="4"/>
<dbReference type="Gene3D" id="3.90.79.10">
    <property type="entry name" value="Nucleoside Triphosphate Pyrophosphohydrolase"/>
    <property type="match status" value="1"/>
</dbReference>
<evidence type="ECO:0000256" key="14">
    <source>
        <dbReference type="SAM" id="MobiDB-lite"/>
    </source>
</evidence>
<dbReference type="InterPro" id="IPR015797">
    <property type="entry name" value="NUDIX_hydrolase-like_dom_sf"/>
</dbReference>
<dbReference type="GO" id="GO:0034039">
    <property type="term" value="F:8-oxo-7,8-dihydroguanine DNA N-glycosylase activity"/>
    <property type="evidence" value="ECO:0007669"/>
    <property type="project" value="TreeGrafter"/>
</dbReference>
<evidence type="ECO:0000256" key="2">
    <source>
        <dbReference type="ARBA" id="ARBA00001966"/>
    </source>
</evidence>
<dbReference type="GO" id="GO:0035485">
    <property type="term" value="F:adenine/guanine mispair binding"/>
    <property type="evidence" value="ECO:0007669"/>
    <property type="project" value="TreeGrafter"/>
</dbReference>
<dbReference type="Pfam" id="PF14815">
    <property type="entry name" value="NUDIX_4"/>
    <property type="match status" value="1"/>
</dbReference>
<keyword evidence="11" id="KW-0411">Iron-sulfur</keyword>
<dbReference type="EMBL" id="AXCR01000007">
    <property type="protein sequence ID" value="KJR84253.1"/>
    <property type="molecule type" value="Genomic_DNA"/>
</dbReference>
<dbReference type="PANTHER" id="PTHR42944">
    <property type="entry name" value="ADENINE DNA GLYCOSYLASE"/>
    <property type="match status" value="1"/>
</dbReference>
<comment type="cofactor">
    <cofactor evidence="2">
        <name>[4Fe-4S] cluster</name>
        <dbReference type="ChEBI" id="CHEBI:49883"/>
    </cofactor>
</comment>
<evidence type="ECO:0000256" key="3">
    <source>
        <dbReference type="ARBA" id="ARBA00008343"/>
    </source>
</evidence>
<feature type="compositionally biased region" description="Basic and acidic residues" evidence="14">
    <location>
        <begin position="29"/>
        <end position="38"/>
    </location>
</feature>
<comment type="catalytic activity">
    <reaction evidence="1">
        <text>Hydrolyzes free adenine bases from 7,8-dihydro-8-oxoguanine:adenine mismatched double-stranded DNA, leaving an apurinic site.</text>
        <dbReference type="EC" id="3.2.2.31"/>
    </reaction>
</comment>
<feature type="domain" description="HhH-GPD" evidence="15">
    <location>
        <begin position="240"/>
        <end position="382"/>
    </location>
</feature>
<dbReference type="CDD" id="cd00056">
    <property type="entry name" value="ENDO3c"/>
    <property type="match status" value="1"/>
</dbReference>
<evidence type="ECO:0000256" key="9">
    <source>
        <dbReference type="ARBA" id="ARBA00022801"/>
    </source>
</evidence>
<reference evidence="16 17" key="1">
    <citation type="journal article" date="2014" name="BMC Genomics">
        <title>Comparative genomics of the major fungal agents of human and animal Sporotrichosis: Sporothrix schenckii and Sporothrix brasiliensis.</title>
        <authorList>
            <person name="Teixeira M.M."/>
            <person name="de Almeida L.G."/>
            <person name="Kubitschek-Barreira P."/>
            <person name="Alves F.L."/>
            <person name="Kioshima E.S."/>
            <person name="Abadio A.K."/>
            <person name="Fernandes L."/>
            <person name="Derengowski L.S."/>
            <person name="Ferreira K.S."/>
            <person name="Souza R.C."/>
            <person name="Ruiz J.C."/>
            <person name="de Andrade N.C."/>
            <person name="Paes H.C."/>
            <person name="Nicola A.M."/>
            <person name="Albuquerque P."/>
            <person name="Gerber A.L."/>
            <person name="Martins V.P."/>
            <person name="Peconick L.D."/>
            <person name="Neto A.V."/>
            <person name="Chaucanez C.B."/>
            <person name="Silva P.A."/>
            <person name="Cunha O.L."/>
            <person name="de Oliveira F.F."/>
            <person name="dos Santos T.C."/>
            <person name="Barros A.L."/>
            <person name="Soares M.A."/>
            <person name="de Oliveira L.M."/>
            <person name="Marini M.M."/>
            <person name="Villalobos-Duno H."/>
            <person name="Cunha M.M."/>
            <person name="de Hoog S."/>
            <person name="da Silveira J.F."/>
            <person name="Henrissat B."/>
            <person name="Nino-Vega G.A."/>
            <person name="Cisalpino P.S."/>
            <person name="Mora-Montes H.M."/>
            <person name="Almeida S.R."/>
            <person name="Stajich J.E."/>
            <person name="Lopes-Bezerra L.M."/>
            <person name="Vasconcelos A.T."/>
            <person name="Felipe M.S."/>
        </authorList>
    </citation>
    <scope>NUCLEOTIDE SEQUENCE [LARGE SCALE GENOMIC DNA]</scope>
    <source>
        <strain evidence="16 17">1099-18</strain>
    </source>
</reference>
<evidence type="ECO:0000256" key="12">
    <source>
        <dbReference type="ARBA" id="ARBA00023204"/>
    </source>
</evidence>
<keyword evidence="6" id="KW-0004">4Fe-4S</keyword>
<dbReference type="RefSeq" id="XP_016586929.1">
    <property type="nucleotide sequence ID" value="XM_016735295.1"/>
</dbReference>
<evidence type="ECO:0000256" key="11">
    <source>
        <dbReference type="ARBA" id="ARBA00023014"/>
    </source>
</evidence>
<dbReference type="InterPro" id="IPR023170">
    <property type="entry name" value="HhH_base_excis_C"/>
</dbReference>
<evidence type="ECO:0000313" key="16">
    <source>
        <dbReference type="EMBL" id="KJR84253.1"/>
    </source>
</evidence>
<feature type="region of interest" description="Disordered" evidence="14">
    <location>
        <begin position="29"/>
        <end position="106"/>
    </location>
</feature>
<dbReference type="OrthoDB" id="10248838at2759"/>
<proteinExistence type="inferred from homology"/>
<dbReference type="GO" id="GO:0000701">
    <property type="term" value="F:purine-specific mismatch base pair DNA N-glycosylase activity"/>
    <property type="evidence" value="ECO:0007669"/>
    <property type="project" value="UniProtKB-EC"/>
</dbReference>
<feature type="compositionally biased region" description="Low complexity" evidence="14">
    <location>
        <begin position="397"/>
        <end position="406"/>
    </location>
</feature>
<dbReference type="InterPro" id="IPR029119">
    <property type="entry name" value="MutY_C"/>
</dbReference>
<evidence type="ECO:0000256" key="7">
    <source>
        <dbReference type="ARBA" id="ARBA00022723"/>
    </source>
</evidence>
<organism evidence="16 17">
    <name type="scientific">Sporothrix schenckii 1099-18</name>
    <dbReference type="NCBI Taxonomy" id="1397361"/>
    <lineage>
        <taxon>Eukaryota</taxon>
        <taxon>Fungi</taxon>
        <taxon>Dikarya</taxon>
        <taxon>Ascomycota</taxon>
        <taxon>Pezizomycotina</taxon>
        <taxon>Sordariomycetes</taxon>
        <taxon>Sordariomycetidae</taxon>
        <taxon>Ophiostomatales</taxon>
        <taxon>Ophiostomataceae</taxon>
        <taxon>Sporothrix</taxon>
    </lineage>
</organism>
<feature type="region of interest" description="Disordered" evidence="14">
    <location>
        <begin position="383"/>
        <end position="411"/>
    </location>
</feature>
<evidence type="ECO:0000256" key="8">
    <source>
        <dbReference type="ARBA" id="ARBA00022763"/>
    </source>
</evidence>
<evidence type="ECO:0000256" key="10">
    <source>
        <dbReference type="ARBA" id="ARBA00023004"/>
    </source>
</evidence>
<evidence type="ECO:0000259" key="15">
    <source>
        <dbReference type="SMART" id="SM00478"/>
    </source>
</evidence>
<dbReference type="Gene3D" id="1.10.1670.10">
    <property type="entry name" value="Helix-hairpin-Helix base-excision DNA repair enzymes (C-terminal)"/>
    <property type="match status" value="1"/>
</dbReference>
<sequence length="734" mass="78626">MSRSQRASAAAAAKRIAVQAADYDEAADHIHSGGEKRTAKAIATLPRRPAAKRKRDSESPEYEDAAYQDDANADEDEDEDEDNEGGDEDDNDSEAETMQRKNRVPAAKRLAVGTLVVKTAKKARRATNTNGTSPLEQRLFSPVFSPAGRPATGSDMMPPVCCPPERRHTVDYHRPLLLDGADGRRARDALLAWYDSVSAARGMPWRRPWVDPTAGLGGDDAQARTALARRAYEVWISEIMAQQTRIAVVIGYWTRWMARWPTLAALAAASADDVLQAWSGLGYYSRASRVHEAARLVAADPVLRGLLPPDVATLASRIPGVGRYTAGAVSAIVYGRAAPMVDGNVIRVLSRQLGVFADSKTDKALVDLLWAAAEALVQAVARDGPTEGGDTEGGDAAGATDDAQPAVSDRPGRWGQALMELGSTVCAPKPDCAACPIRSTCRAYAEGLALHARNTTATVPPPLVTTENGNGHGDDDVCDLCEPFPELDEEEAAALARADKNEAKKASKNKDATPDDKVTTSPFFDVEDAAAGVKKLSSEALATVVGHARTFPLRRPKKPVREVETLVCAVRLKTLQNKDGGLYLLHQRPAKGLLASLWQLPSHDLPAALDGKAARRKAAEAFVTRWLTGGEEDGRSKAKNGTSGGGTCAAATAPLRITQATELGTVPWLFSHLRQTMHVYLFDVAPEDSGSINRSSLPTPASCCWATAAEAEKKYSMGTGMRKCWALVREVAEE</sequence>
<dbReference type="GO" id="GO:0005634">
    <property type="term" value="C:nucleus"/>
    <property type="evidence" value="ECO:0007669"/>
    <property type="project" value="TreeGrafter"/>
</dbReference>
<evidence type="ECO:0000313" key="17">
    <source>
        <dbReference type="Proteomes" id="UP000033710"/>
    </source>
</evidence>
<comment type="similarity">
    <text evidence="3">Belongs to the Nth/MutY family.</text>
</comment>
<evidence type="ECO:0000256" key="4">
    <source>
        <dbReference type="ARBA" id="ARBA00012045"/>
    </source>
</evidence>
<gene>
    <name evidence="16" type="ORF">SPSK_08707</name>
</gene>
<dbReference type="KEGG" id="ssck:SPSK_08707"/>
<dbReference type="VEuPathDB" id="FungiDB:SPSK_08707"/>
<evidence type="ECO:0000256" key="5">
    <source>
        <dbReference type="ARBA" id="ARBA00022023"/>
    </source>
</evidence>
<dbReference type="Gene3D" id="1.10.340.30">
    <property type="entry name" value="Hypothetical protein, domain 2"/>
    <property type="match status" value="1"/>
</dbReference>
<feature type="compositionally biased region" description="Basic and acidic residues" evidence="14">
    <location>
        <begin position="497"/>
        <end position="517"/>
    </location>
</feature>
<dbReference type="InterPro" id="IPR003265">
    <property type="entry name" value="HhH-GPD_domain"/>
</dbReference>
<evidence type="ECO:0000256" key="1">
    <source>
        <dbReference type="ARBA" id="ARBA00000843"/>
    </source>
</evidence>
<accession>A0A0F2M3I0</accession>
<dbReference type="GO" id="GO:0032357">
    <property type="term" value="F:oxidized purine DNA binding"/>
    <property type="evidence" value="ECO:0007669"/>
    <property type="project" value="TreeGrafter"/>
</dbReference>
<dbReference type="GO" id="GO:0046872">
    <property type="term" value="F:metal ion binding"/>
    <property type="evidence" value="ECO:0007669"/>
    <property type="project" value="UniProtKB-KW"/>
</dbReference>
<dbReference type="PANTHER" id="PTHR42944:SF1">
    <property type="entry name" value="ADENINE DNA GLYCOSYLASE"/>
    <property type="match status" value="1"/>
</dbReference>
<dbReference type="GO" id="GO:0006298">
    <property type="term" value="P:mismatch repair"/>
    <property type="evidence" value="ECO:0007669"/>
    <property type="project" value="TreeGrafter"/>
</dbReference>
<dbReference type="AlphaFoldDB" id="A0A0F2M3I0"/>
<reference evidence="16 17" key="2">
    <citation type="journal article" date="2015" name="Eukaryot. Cell">
        <title>Asexual propagation of a virulent clone complex in a human and feline outbreak of sporotrichosis.</title>
        <authorList>
            <person name="Teixeira Mde M."/>
            <person name="Rodrigues A.M."/>
            <person name="Tsui C.K."/>
            <person name="de Almeida L.G."/>
            <person name="Van Diepeningen A.D."/>
            <person name="van den Ende B.G."/>
            <person name="Fernandes G.F."/>
            <person name="Kano R."/>
            <person name="Hamelin R.C."/>
            <person name="Lopes-Bezerra L.M."/>
            <person name="Vasconcelos A.T."/>
            <person name="de Hoog S."/>
            <person name="de Camargo Z.P."/>
            <person name="Felipe M.S."/>
        </authorList>
    </citation>
    <scope>NUCLEOTIDE SEQUENCE [LARGE SCALE GENOMIC DNA]</scope>
    <source>
        <strain evidence="16 17">1099-18</strain>
    </source>
</reference>
<evidence type="ECO:0000256" key="6">
    <source>
        <dbReference type="ARBA" id="ARBA00022485"/>
    </source>
</evidence>
<evidence type="ECO:0000256" key="13">
    <source>
        <dbReference type="ARBA" id="ARBA00023295"/>
    </source>
</evidence>
<keyword evidence="12" id="KW-0234">DNA repair</keyword>
<dbReference type="GO" id="GO:0006285">
    <property type="term" value="P:base-excision repair, AP site formation"/>
    <property type="evidence" value="ECO:0007669"/>
    <property type="project" value="UniProtKB-ARBA"/>
</dbReference>
<dbReference type="InterPro" id="IPR011257">
    <property type="entry name" value="DNA_glycosylase"/>
</dbReference>
<keyword evidence="8" id="KW-0227">DNA damage</keyword>
<dbReference type="GO" id="GO:0051539">
    <property type="term" value="F:4 iron, 4 sulfur cluster binding"/>
    <property type="evidence" value="ECO:0007669"/>
    <property type="project" value="UniProtKB-KW"/>
</dbReference>
<name>A0A0F2M3I0_SPOSC</name>
<comment type="caution">
    <text evidence="16">The sequence shown here is derived from an EMBL/GenBank/DDBJ whole genome shotgun (WGS) entry which is preliminary data.</text>
</comment>
<dbReference type="SUPFAM" id="SSF48150">
    <property type="entry name" value="DNA-glycosylase"/>
    <property type="match status" value="1"/>
</dbReference>